<feature type="compositionally biased region" description="Basic and acidic residues" evidence="2">
    <location>
        <begin position="1"/>
        <end position="12"/>
    </location>
</feature>
<dbReference type="Gene3D" id="3.10.129.10">
    <property type="entry name" value="Hotdog Thioesterase"/>
    <property type="match status" value="1"/>
</dbReference>
<dbReference type="PANTHER" id="PTHR43240">
    <property type="entry name" value="1,4-DIHYDROXY-2-NAPHTHOYL-COA THIOESTERASE 1"/>
    <property type="match status" value="1"/>
</dbReference>
<dbReference type="InterPro" id="IPR006683">
    <property type="entry name" value="Thioestr_dom"/>
</dbReference>
<keyword evidence="1" id="KW-0378">Hydrolase</keyword>
<dbReference type="InterPro" id="IPR029069">
    <property type="entry name" value="HotDog_dom_sf"/>
</dbReference>
<comment type="caution">
    <text evidence="4">The sequence shown here is derived from an EMBL/GenBank/DDBJ whole genome shotgun (WGS) entry which is preliminary data.</text>
</comment>
<organism evidence="4 5">
    <name type="scientific">Alcaligenes xylosoxydans xylosoxydans</name>
    <name type="common">Achromobacter xylosoxidans</name>
    <dbReference type="NCBI Taxonomy" id="85698"/>
    <lineage>
        <taxon>Bacteria</taxon>
        <taxon>Pseudomonadati</taxon>
        <taxon>Pseudomonadota</taxon>
        <taxon>Betaproteobacteria</taxon>
        <taxon>Burkholderiales</taxon>
        <taxon>Alcaligenaceae</taxon>
        <taxon>Achromobacter</taxon>
    </lineage>
</organism>
<sequence length="183" mass="19083">MTSDSTRADAAARDATAFSPSTDANRAARREPSLVDQTGAGLDGLAQLRALLASGRKPGILVSLDFDFVEAEEGLAVFAGTPGPHAYNPIGTVHGGYAATLLDSACGCAVHSRLSAEQAYTTLELKVAYHKAITRHSGRLRAEGRVLSFGQRVAYAEAKLTDADGRLLASATSTLLVFARPPA</sequence>
<dbReference type="GeneID" id="75277344"/>
<accession>A0A0D6HVE6</accession>
<evidence type="ECO:0000259" key="3">
    <source>
        <dbReference type="Pfam" id="PF03061"/>
    </source>
</evidence>
<dbReference type="InterPro" id="IPR003736">
    <property type="entry name" value="PAAI_dom"/>
</dbReference>
<evidence type="ECO:0000256" key="2">
    <source>
        <dbReference type="SAM" id="MobiDB-lite"/>
    </source>
</evidence>
<dbReference type="Proteomes" id="UP001141992">
    <property type="component" value="Unassembled WGS sequence"/>
</dbReference>
<gene>
    <name evidence="4" type="ORF">O9570_12595</name>
</gene>
<dbReference type="NCBIfam" id="TIGR00369">
    <property type="entry name" value="unchar_dom_1"/>
    <property type="match status" value="1"/>
</dbReference>
<dbReference type="PANTHER" id="PTHR43240:SF1">
    <property type="entry name" value="BLR5584 PROTEIN"/>
    <property type="match status" value="1"/>
</dbReference>
<dbReference type="GO" id="GO:0061522">
    <property type="term" value="F:1,4-dihydroxy-2-naphthoyl-CoA thioesterase activity"/>
    <property type="evidence" value="ECO:0007669"/>
    <property type="project" value="TreeGrafter"/>
</dbReference>
<dbReference type="KEGG" id="axx:ERS451415_03323"/>
<feature type="domain" description="Thioesterase" evidence="3">
    <location>
        <begin position="91"/>
        <end position="168"/>
    </location>
</feature>
<feature type="region of interest" description="Disordered" evidence="2">
    <location>
        <begin position="1"/>
        <end position="35"/>
    </location>
</feature>
<dbReference type="GO" id="GO:0005829">
    <property type="term" value="C:cytosol"/>
    <property type="evidence" value="ECO:0007669"/>
    <property type="project" value="TreeGrafter"/>
</dbReference>
<evidence type="ECO:0000313" key="5">
    <source>
        <dbReference type="Proteomes" id="UP001141992"/>
    </source>
</evidence>
<dbReference type="SUPFAM" id="SSF54637">
    <property type="entry name" value="Thioesterase/thiol ester dehydrase-isomerase"/>
    <property type="match status" value="1"/>
</dbReference>
<evidence type="ECO:0000313" key="4">
    <source>
        <dbReference type="EMBL" id="MCZ8402287.1"/>
    </source>
</evidence>
<name>A0A0D6HVE6_ALCXX</name>
<dbReference type="Pfam" id="PF03061">
    <property type="entry name" value="4HBT"/>
    <property type="match status" value="1"/>
</dbReference>
<proteinExistence type="predicted"/>
<evidence type="ECO:0000256" key="1">
    <source>
        <dbReference type="ARBA" id="ARBA00022801"/>
    </source>
</evidence>
<protein>
    <submittedName>
        <fullName evidence="4">PaaI family thioesterase</fullName>
    </submittedName>
</protein>
<dbReference type="eggNOG" id="COG2050">
    <property type="taxonomic scope" value="Bacteria"/>
</dbReference>
<dbReference type="CDD" id="cd03443">
    <property type="entry name" value="PaaI_thioesterase"/>
    <property type="match status" value="1"/>
</dbReference>
<dbReference type="EMBL" id="JAPZVI010000007">
    <property type="protein sequence ID" value="MCZ8402287.1"/>
    <property type="molecule type" value="Genomic_DNA"/>
</dbReference>
<reference evidence="4" key="1">
    <citation type="submission" date="2022-12" db="EMBL/GenBank/DDBJ databases">
        <authorList>
            <person name="Voronina O.L."/>
            <person name="Kunda M.S."/>
            <person name="Ryzhova N."/>
            <person name="Aksenova E.I."/>
        </authorList>
    </citation>
    <scope>NUCLEOTIDE SEQUENCE</scope>
    <source>
        <strain evidence="4">SCCH136:Ach223948</strain>
    </source>
</reference>
<dbReference type="AlphaFoldDB" id="A0A0D6HVE6"/>
<dbReference type="RefSeq" id="WP_024069159.1">
    <property type="nucleotide sequence ID" value="NZ_CAJFDJ010000001.1"/>
</dbReference>